<dbReference type="Gene3D" id="3.30.460.10">
    <property type="entry name" value="Beta Polymerase, domain 2"/>
    <property type="match status" value="1"/>
</dbReference>
<reference evidence="25" key="1">
    <citation type="submission" date="2011-11" db="EMBL/GenBank/DDBJ databases">
        <title>Improved High-Quality Draft sequence of Desulfovibrio sp. U5L.</title>
        <authorList>
            <consortium name="US DOE Joint Genome Institute"/>
            <person name="Lucas S."/>
            <person name="Han J."/>
            <person name="Lapidus A."/>
            <person name="Cheng J.-F."/>
            <person name="Goodwin L."/>
            <person name="Pitluck S."/>
            <person name="Peters L."/>
            <person name="Ovchinnikova G."/>
            <person name="Held B."/>
            <person name="Detter J.C."/>
            <person name="Han C."/>
            <person name="Tapia R."/>
            <person name="Land M."/>
            <person name="Hauser L."/>
            <person name="Kyrpides N."/>
            <person name="Ivanova N."/>
            <person name="Pagani I."/>
            <person name="Gabster J."/>
            <person name="Walker C."/>
            <person name="Stolyar S."/>
            <person name="Stahl D."/>
            <person name="Arkin A."/>
            <person name="Dehal P."/>
            <person name="Hazen T."/>
            <person name="Woyke T."/>
        </authorList>
    </citation>
    <scope>NUCLEOTIDE SEQUENCE [LARGE SCALE GENOMIC DNA]</scope>
    <source>
        <strain evidence="25">U5L</strain>
    </source>
</reference>
<comment type="subcellular location">
    <subcellularLocation>
        <location evidence="2">Cytoplasm</location>
    </subcellularLocation>
</comment>
<dbReference type="PRINTS" id="PR00870">
    <property type="entry name" value="DNAPOLXBETA"/>
</dbReference>
<evidence type="ECO:0000256" key="12">
    <source>
        <dbReference type="ARBA" id="ARBA00022843"/>
    </source>
</evidence>
<evidence type="ECO:0000256" key="13">
    <source>
        <dbReference type="ARBA" id="ARBA00022932"/>
    </source>
</evidence>
<keyword evidence="10" id="KW-0235">DNA replication</keyword>
<dbReference type="GO" id="GO:0003677">
    <property type="term" value="F:DNA binding"/>
    <property type="evidence" value="ECO:0007669"/>
    <property type="project" value="InterPro"/>
</dbReference>
<evidence type="ECO:0000256" key="4">
    <source>
        <dbReference type="ARBA" id="ARBA00012720"/>
    </source>
</evidence>
<evidence type="ECO:0000256" key="10">
    <source>
        <dbReference type="ARBA" id="ARBA00022705"/>
    </source>
</evidence>
<dbReference type="InterPro" id="IPR002054">
    <property type="entry name" value="DNA-dir_DNA_pol_X"/>
</dbReference>
<dbReference type="eggNOG" id="COG1387">
    <property type="taxonomic scope" value="Bacteria"/>
</dbReference>
<dbReference type="CDD" id="cd00141">
    <property type="entry name" value="NT_POLXc"/>
    <property type="match status" value="1"/>
</dbReference>
<evidence type="ECO:0000256" key="5">
    <source>
        <dbReference type="ARBA" id="ARBA00020020"/>
    </source>
</evidence>
<gene>
    <name evidence="25" type="ORF">DesU5LDRAFT_3337</name>
</gene>
<evidence type="ECO:0000256" key="11">
    <source>
        <dbReference type="ARBA" id="ARBA00022763"/>
    </source>
</evidence>
<evidence type="ECO:0000256" key="17">
    <source>
        <dbReference type="ARBA" id="ARBA00035726"/>
    </source>
</evidence>
<dbReference type="EMBL" id="JH600068">
    <property type="protein sequence ID" value="EIG54968.1"/>
    <property type="molecule type" value="Genomic_DNA"/>
</dbReference>
<dbReference type="Gene3D" id="1.10.150.20">
    <property type="entry name" value="5' to 3' exonuclease, C-terminal subdomain"/>
    <property type="match status" value="1"/>
</dbReference>
<dbReference type="InterPro" id="IPR029398">
    <property type="entry name" value="PolB_thumb"/>
</dbReference>
<dbReference type="Gene3D" id="1.10.150.110">
    <property type="entry name" value="DNA polymerase beta, N-terminal domain-like"/>
    <property type="match status" value="1"/>
</dbReference>
<feature type="domain" description="DNA-directed DNA polymerase X" evidence="24">
    <location>
        <begin position="3"/>
        <end position="318"/>
    </location>
</feature>
<feature type="domain" description="Helix-hairpin-helix DNA-binding motif class 1" evidence="22">
    <location>
        <begin position="54"/>
        <end position="73"/>
    </location>
</feature>
<dbReference type="InterPro" id="IPR043519">
    <property type="entry name" value="NT_sf"/>
</dbReference>
<evidence type="ECO:0000256" key="16">
    <source>
        <dbReference type="ARBA" id="ARBA00035717"/>
    </source>
</evidence>
<organism evidence="25">
    <name type="scientific">Desulfovibrio sp. U5L</name>
    <dbReference type="NCBI Taxonomy" id="596152"/>
    <lineage>
        <taxon>Bacteria</taxon>
        <taxon>Pseudomonadati</taxon>
        <taxon>Thermodesulfobacteriota</taxon>
        <taxon>Desulfovibrionia</taxon>
        <taxon>Desulfovibrionales</taxon>
        <taxon>Desulfovibrionaceae</taxon>
        <taxon>Desulfovibrio</taxon>
    </lineage>
</organism>
<dbReference type="GO" id="GO:0006281">
    <property type="term" value="P:DNA repair"/>
    <property type="evidence" value="ECO:0007669"/>
    <property type="project" value="UniProtKB-KW"/>
</dbReference>
<dbReference type="InterPro" id="IPR050243">
    <property type="entry name" value="PHP_phosphatase"/>
</dbReference>
<dbReference type="Gene3D" id="3.20.20.140">
    <property type="entry name" value="Metal-dependent hydrolases"/>
    <property type="match status" value="1"/>
</dbReference>
<evidence type="ECO:0000256" key="6">
    <source>
        <dbReference type="ARBA" id="ARBA00022481"/>
    </source>
</evidence>
<dbReference type="HOGENOM" id="CLU_017729_1_0_7"/>
<dbReference type="Pfam" id="PF14716">
    <property type="entry name" value="HHH_8"/>
    <property type="match status" value="1"/>
</dbReference>
<evidence type="ECO:0000256" key="19">
    <source>
        <dbReference type="ARBA" id="ARBA00044678"/>
    </source>
</evidence>
<dbReference type="PANTHER" id="PTHR36928:SF1">
    <property type="entry name" value="PHOSPHATASE YCDX-RELATED"/>
    <property type="match status" value="1"/>
</dbReference>
<evidence type="ECO:0000256" key="18">
    <source>
        <dbReference type="ARBA" id="ARBA00044632"/>
    </source>
</evidence>
<accession>I2Q5B2</accession>
<evidence type="ECO:0000259" key="22">
    <source>
        <dbReference type="SMART" id="SM00278"/>
    </source>
</evidence>
<dbReference type="NCBIfam" id="NF006375">
    <property type="entry name" value="PRK08609.1"/>
    <property type="match status" value="1"/>
</dbReference>
<dbReference type="PANTHER" id="PTHR36928">
    <property type="entry name" value="PHOSPHATASE YCDX-RELATED"/>
    <property type="match status" value="1"/>
</dbReference>
<evidence type="ECO:0000259" key="24">
    <source>
        <dbReference type="SMART" id="SM00483"/>
    </source>
</evidence>
<feature type="domain" description="Polymerase/histidinol phosphatase N-terminal" evidence="23">
    <location>
        <begin position="342"/>
        <end position="421"/>
    </location>
</feature>
<dbReference type="STRING" id="596152.DesU5LDRAFT_3337"/>
<keyword evidence="9" id="KW-0548">Nucleotidyltransferase</keyword>
<evidence type="ECO:0000313" key="25">
    <source>
        <dbReference type="EMBL" id="EIG54968.1"/>
    </source>
</evidence>
<keyword evidence="7" id="KW-0237">DNA synthesis</keyword>
<keyword evidence="13" id="KW-0239">DNA-directed DNA polymerase</keyword>
<dbReference type="InterPro" id="IPR047967">
    <property type="entry name" value="PolX_PHP"/>
</dbReference>
<dbReference type="InterPro" id="IPR037160">
    <property type="entry name" value="DNA_Pol_thumb_sf"/>
</dbReference>
<keyword evidence="11" id="KW-0227">DNA damage</keyword>
<evidence type="ECO:0000256" key="1">
    <source>
        <dbReference type="ARBA" id="ARBA00001946"/>
    </source>
</evidence>
<dbReference type="EC" id="2.7.7.7" evidence="3"/>
<keyword evidence="6" id="KW-0488">Methylation</keyword>
<evidence type="ECO:0000256" key="14">
    <source>
        <dbReference type="ARBA" id="ARBA00023053"/>
    </source>
</evidence>
<evidence type="ECO:0000256" key="9">
    <source>
        <dbReference type="ARBA" id="ARBA00022695"/>
    </source>
</evidence>
<dbReference type="InterPro" id="IPR003583">
    <property type="entry name" value="Hlx-hairpin-Hlx_DNA-bd_motif"/>
</dbReference>
<evidence type="ECO:0000256" key="20">
    <source>
        <dbReference type="ARBA" id="ARBA00045548"/>
    </source>
</evidence>
<dbReference type="SUPFAM" id="SSF47802">
    <property type="entry name" value="DNA polymerase beta, N-terminal domain-like"/>
    <property type="match status" value="1"/>
</dbReference>
<sequence length="574" mass="61990">MAVSNSDIARIFDEVADLLEIEGANPFRVRAYRNAAQTVASLGEAVADMVAAGRDLTEIPGVGQDLAGKMEVIVGTGKLPLLAELAGRTPRTLEGLLAVPGLGPKRVAALHKALGITDLEGLRQAAAAGRLQALPGFGAKAEANILTALDRKSKSGDTGRFTLAQAEPQAEALRAHLARSAGVERVVVAGSYRRRRETVGDLDLLVTGAADSPVLKDFTRFPDVRQVTAKGPTRAAVILRTGLQVDARLVPRESYGAALHYFTGSKAHNLAVRNLGIDKGLKVNEYGVFRGGDRVAGRTEEEIYALMGLGYVEPELRENRGEIEAARAGTLPALVRVADLRGDLHAHTDSTDGRDSPREMGLAARARGYEYLAITDHSRRLAVARGLTEERLLAQLDDIDAANDSLEGVTLLKGIECDILEDGSLDLPDAVLARLDIRVCSIHSHFGLSRDRQTERLLRAMDNPLVNILAHPTGRLIGKREPYDVDLDRVMEGARERGCFLEINAQPDRLDLDDVRARRAKELGLRLAISTDAHAAGQLGLIRFGVDQARRGWLEASDVVNTLGLAALRRLLRR</sequence>
<dbReference type="SUPFAM" id="SSF81301">
    <property type="entry name" value="Nucleotidyltransferase"/>
    <property type="match status" value="1"/>
</dbReference>
<comment type="catalytic activity">
    <reaction evidence="19">
        <text>a 5'-end 2'-deoxyribose-2'-deoxyribonucleotide-DNA = (2E,4S)-4-hydroxypenten-2-al-5-phosphate + a 5'-end 5'-phospho-2'-deoxyribonucleoside-DNA + H(+)</text>
        <dbReference type="Rhea" id="RHEA:76255"/>
        <dbReference type="Rhea" id="RHEA-COMP:13180"/>
        <dbReference type="Rhea" id="RHEA-COMP:18657"/>
        <dbReference type="ChEBI" id="CHEBI:15378"/>
        <dbReference type="ChEBI" id="CHEBI:136412"/>
        <dbReference type="ChEBI" id="CHEBI:195194"/>
        <dbReference type="ChEBI" id="CHEBI:195195"/>
    </reaction>
</comment>
<evidence type="ECO:0000256" key="8">
    <source>
        <dbReference type="ARBA" id="ARBA00022679"/>
    </source>
</evidence>
<feature type="domain" description="Helix-hairpin-helix DNA-binding motif class 1" evidence="22">
    <location>
        <begin position="129"/>
        <end position="148"/>
    </location>
</feature>
<dbReference type="InterPro" id="IPR010996">
    <property type="entry name" value="HHH_MUS81"/>
</dbReference>
<dbReference type="InterPro" id="IPR002008">
    <property type="entry name" value="DNA_pol_X_beta-like"/>
</dbReference>
<dbReference type="OrthoDB" id="9808747at2"/>
<comment type="cofactor">
    <cofactor evidence="1">
        <name>Mg(2+)</name>
        <dbReference type="ChEBI" id="CHEBI:18420"/>
    </cofactor>
</comment>
<dbReference type="InterPro" id="IPR027421">
    <property type="entry name" value="DNA_pol_lamdba_lyase_dom_sf"/>
</dbReference>
<dbReference type="SMART" id="SM00278">
    <property type="entry name" value="HhH1"/>
    <property type="match status" value="3"/>
</dbReference>
<proteinExistence type="predicted"/>
<keyword evidence="15" id="KW-0234">DNA repair</keyword>
<comment type="function">
    <text evidence="20">Repair polymerase that plays a key role in base-excision repair. During this process, the damaged base is excised by specific DNA glycosylases, the DNA backbone is nicked at the abasic site by an apurinic/apyrimidic (AP) endonuclease, and POLB removes 5'-deoxyribose-phosphate from the preincised AP site acting as a 5'-deoxyribose-phosphate lyase (5'-dRP lyase); through its DNA polymerase activity, it adds one nucleotide to the 3' end of the arising single-nucleotide gap. Conducts 'gap-filling' DNA synthesis in a stepwise distributive fashion rather than in a processive fashion as for other DNA polymerases. It is also able to cleave sugar-phosphate bonds 3' to an intact AP site, acting as an AP lyase.</text>
</comment>
<keyword evidence="12" id="KW-0832">Ubl conjugation</keyword>
<dbReference type="GO" id="GO:0008270">
    <property type="term" value="F:zinc ion binding"/>
    <property type="evidence" value="ECO:0007669"/>
    <property type="project" value="TreeGrafter"/>
</dbReference>
<dbReference type="GO" id="GO:0042578">
    <property type="term" value="F:phosphoric ester hydrolase activity"/>
    <property type="evidence" value="ECO:0007669"/>
    <property type="project" value="TreeGrafter"/>
</dbReference>
<dbReference type="CDD" id="cd07436">
    <property type="entry name" value="PHP_PolX"/>
    <property type="match status" value="1"/>
</dbReference>
<dbReference type="InterPro" id="IPR003141">
    <property type="entry name" value="Pol/His_phosphatase_N"/>
</dbReference>
<comment type="catalytic activity">
    <reaction evidence="18">
        <text>2'-deoxyribonucleotide-(2'-deoxyribose 5'-phosphate)-2'-deoxyribonucleotide-DNA = a 3'-end 2'-deoxyribonucleotide-(2,3-dehydro-2,3-deoxyribose 5'-phosphate)-DNA + a 5'-end 5'-phospho-2'-deoxyribonucleoside-DNA + H(+)</text>
        <dbReference type="Rhea" id="RHEA:66592"/>
        <dbReference type="Rhea" id="RHEA-COMP:13180"/>
        <dbReference type="Rhea" id="RHEA-COMP:16897"/>
        <dbReference type="Rhea" id="RHEA-COMP:17067"/>
        <dbReference type="ChEBI" id="CHEBI:15378"/>
        <dbReference type="ChEBI" id="CHEBI:136412"/>
        <dbReference type="ChEBI" id="CHEBI:157695"/>
        <dbReference type="ChEBI" id="CHEBI:167181"/>
        <dbReference type="EC" id="4.2.99.18"/>
    </reaction>
</comment>
<dbReference type="SMART" id="SM00481">
    <property type="entry name" value="POLIIIAc"/>
    <property type="match status" value="1"/>
</dbReference>
<dbReference type="FunFam" id="3.20.20.140:FF:000047">
    <property type="entry name" value="PHP domain-containing protein"/>
    <property type="match status" value="1"/>
</dbReference>
<evidence type="ECO:0000256" key="7">
    <source>
        <dbReference type="ARBA" id="ARBA00022634"/>
    </source>
</evidence>
<evidence type="ECO:0000259" key="23">
    <source>
        <dbReference type="SMART" id="SM00481"/>
    </source>
</evidence>
<protein>
    <recommendedName>
        <fullName evidence="5">DNA polymerase beta</fullName>
        <ecNumber evidence="3">2.7.7.7</ecNumber>
        <ecNumber evidence="4">4.2.99.18</ecNumber>
    </recommendedName>
    <alternativeName>
        <fullName evidence="16">5'-deoxyribose-phosphate lyase</fullName>
    </alternativeName>
    <alternativeName>
        <fullName evidence="17">AP lyase</fullName>
    </alternativeName>
</protein>
<dbReference type="Gene3D" id="3.30.210.10">
    <property type="entry name" value="DNA polymerase, thumb domain"/>
    <property type="match status" value="1"/>
</dbReference>
<dbReference type="Pfam" id="PF14791">
    <property type="entry name" value="DNA_pol_B_thumb"/>
    <property type="match status" value="1"/>
</dbReference>
<dbReference type="SUPFAM" id="SSF89550">
    <property type="entry name" value="PHP domain-like"/>
    <property type="match status" value="1"/>
</dbReference>
<evidence type="ECO:0000256" key="15">
    <source>
        <dbReference type="ARBA" id="ARBA00023204"/>
    </source>
</evidence>
<evidence type="ECO:0000256" key="2">
    <source>
        <dbReference type="ARBA" id="ARBA00004496"/>
    </source>
</evidence>
<dbReference type="EC" id="4.2.99.18" evidence="4"/>
<dbReference type="SMART" id="SM00483">
    <property type="entry name" value="POLXc"/>
    <property type="match status" value="1"/>
</dbReference>
<feature type="domain" description="Helix-hairpin-helix DNA-binding motif class 1" evidence="22">
    <location>
        <begin position="94"/>
        <end position="113"/>
    </location>
</feature>
<dbReference type="InterPro" id="IPR022311">
    <property type="entry name" value="PolX-like"/>
</dbReference>
<dbReference type="PIRSF" id="PIRSF005047">
    <property type="entry name" value="UCP005047_YshC"/>
    <property type="match status" value="1"/>
</dbReference>
<keyword evidence="14" id="KW-0915">Sodium</keyword>
<dbReference type="Pfam" id="PF14520">
    <property type="entry name" value="HHH_5"/>
    <property type="match status" value="1"/>
</dbReference>
<evidence type="ECO:0000256" key="3">
    <source>
        <dbReference type="ARBA" id="ARBA00012417"/>
    </source>
</evidence>
<dbReference type="GO" id="GO:0003887">
    <property type="term" value="F:DNA-directed DNA polymerase activity"/>
    <property type="evidence" value="ECO:0007669"/>
    <property type="project" value="UniProtKB-KW"/>
</dbReference>
<comment type="catalytic activity">
    <reaction evidence="21">
        <text>DNA(n) + a 2'-deoxyribonucleoside 5'-triphosphate = DNA(n+1) + diphosphate</text>
        <dbReference type="Rhea" id="RHEA:22508"/>
        <dbReference type="Rhea" id="RHEA-COMP:17339"/>
        <dbReference type="Rhea" id="RHEA-COMP:17340"/>
        <dbReference type="ChEBI" id="CHEBI:33019"/>
        <dbReference type="ChEBI" id="CHEBI:61560"/>
        <dbReference type="ChEBI" id="CHEBI:173112"/>
        <dbReference type="EC" id="2.7.7.7"/>
    </reaction>
</comment>
<evidence type="ECO:0000256" key="21">
    <source>
        <dbReference type="ARBA" id="ARBA00049244"/>
    </source>
</evidence>
<dbReference type="InterPro" id="IPR016195">
    <property type="entry name" value="Pol/histidinol_Pase-like"/>
</dbReference>
<keyword evidence="8" id="KW-0808">Transferase</keyword>
<dbReference type="GO" id="GO:0005829">
    <property type="term" value="C:cytosol"/>
    <property type="evidence" value="ECO:0007669"/>
    <property type="project" value="TreeGrafter"/>
</dbReference>
<dbReference type="GO" id="GO:0140078">
    <property type="term" value="F:class I DNA-(apurinic or apyrimidinic site) endonuclease activity"/>
    <property type="evidence" value="ECO:0007669"/>
    <property type="project" value="UniProtKB-EC"/>
</dbReference>
<dbReference type="AlphaFoldDB" id="I2Q5B2"/>
<name>I2Q5B2_9BACT</name>